<sequence>MSMLDYCINNPFICIGTNMLGFFPMVGAGIALFGIGTLVGVGIGYFRRAGPTAATADEDENPENEVFDEGPNNNNVQQPPNPHPQMAFNEEGD</sequence>
<keyword evidence="2" id="KW-1133">Transmembrane helix</keyword>
<name>A0ABD2J5W8_9BILA</name>
<proteinExistence type="predicted"/>
<evidence type="ECO:0000313" key="4">
    <source>
        <dbReference type="Proteomes" id="UP001620626"/>
    </source>
</evidence>
<protein>
    <submittedName>
        <fullName evidence="3">Uncharacterized protein</fullName>
    </submittedName>
</protein>
<feature type="transmembrane region" description="Helical" evidence="2">
    <location>
        <begin position="20"/>
        <end position="46"/>
    </location>
</feature>
<keyword evidence="2" id="KW-0812">Transmembrane</keyword>
<evidence type="ECO:0000256" key="2">
    <source>
        <dbReference type="SAM" id="Phobius"/>
    </source>
</evidence>
<keyword evidence="2" id="KW-0472">Membrane</keyword>
<gene>
    <name evidence="3" type="ORF">niasHT_039024</name>
</gene>
<evidence type="ECO:0000313" key="3">
    <source>
        <dbReference type="EMBL" id="KAL3085860.1"/>
    </source>
</evidence>
<keyword evidence="4" id="KW-1185">Reference proteome</keyword>
<accession>A0ABD2J5W8</accession>
<organism evidence="3 4">
    <name type="scientific">Heterodera trifolii</name>
    <dbReference type="NCBI Taxonomy" id="157864"/>
    <lineage>
        <taxon>Eukaryota</taxon>
        <taxon>Metazoa</taxon>
        <taxon>Ecdysozoa</taxon>
        <taxon>Nematoda</taxon>
        <taxon>Chromadorea</taxon>
        <taxon>Rhabditida</taxon>
        <taxon>Tylenchina</taxon>
        <taxon>Tylenchomorpha</taxon>
        <taxon>Tylenchoidea</taxon>
        <taxon>Heteroderidae</taxon>
        <taxon>Heteroderinae</taxon>
        <taxon>Heterodera</taxon>
    </lineage>
</organism>
<evidence type="ECO:0000256" key="1">
    <source>
        <dbReference type="SAM" id="MobiDB-lite"/>
    </source>
</evidence>
<comment type="caution">
    <text evidence="3">The sequence shown here is derived from an EMBL/GenBank/DDBJ whole genome shotgun (WGS) entry which is preliminary data.</text>
</comment>
<dbReference type="AlphaFoldDB" id="A0ABD2J5W8"/>
<reference evidence="3 4" key="1">
    <citation type="submission" date="2024-10" db="EMBL/GenBank/DDBJ databases">
        <authorList>
            <person name="Kim D."/>
        </authorList>
    </citation>
    <scope>NUCLEOTIDE SEQUENCE [LARGE SCALE GENOMIC DNA]</scope>
    <source>
        <strain evidence="3">BH-2024</strain>
    </source>
</reference>
<feature type="compositionally biased region" description="Acidic residues" evidence="1">
    <location>
        <begin position="56"/>
        <end position="68"/>
    </location>
</feature>
<dbReference type="EMBL" id="JBICBT010001053">
    <property type="protein sequence ID" value="KAL3085860.1"/>
    <property type="molecule type" value="Genomic_DNA"/>
</dbReference>
<dbReference type="Proteomes" id="UP001620626">
    <property type="component" value="Unassembled WGS sequence"/>
</dbReference>
<feature type="region of interest" description="Disordered" evidence="1">
    <location>
        <begin position="52"/>
        <end position="93"/>
    </location>
</feature>